<dbReference type="PANTHER" id="PTHR12329">
    <property type="entry name" value="BCL2-ASSOCIATED ATHANOGENE"/>
    <property type="match status" value="1"/>
</dbReference>
<feature type="region of interest" description="Disordered" evidence="2">
    <location>
        <begin position="98"/>
        <end position="126"/>
    </location>
</feature>
<sequence>MSWFTQQWHRWNPAAQATDVEWVDVVWGQQRYQVALPSLDEPLTLRHLRQELASVFSIPAERAVVVWQGMRLRDDRVSLQDYGITTGSRIHVLVRDAPASQPSERASHPPPHEEAAPPTPGPAEEAQHWQTIEQVAHTCRAELVPELVRFEDTIRALPDAPPGTHQSAPEPATATLPDAIPCQRIPYAQRKLSELLLRELLQLDGIPTDKDDIRTARKATVKEIQAYLDRVDAAWDTAQHDKGIVSDV</sequence>
<dbReference type="GO" id="GO:0005634">
    <property type="term" value="C:nucleus"/>
    <property type="evidence" value="ECO:0007669"/>
    <property type="project" value="TreeGrafter"/>
</dbReference>
<dbReference type="Gene3D" id="1.20.58.120">
    <property type="entry name" value="BAG domain"/>
    <property type="match status" value="1"/>
</dbReference>
<protein>
    <recommendedName>
        <fullName evidence="7">BAG domain protein</fullName>
    </recommendedName>
</protein>
<dbReference type="GO" id="GO:0050821">
    <property type="term" value="P:protein stabilization"/>
    <property type="evidence" value="ECO:0007669"/>
    <property type="project" value="TreeGrafter"/>
</dbReference>
<organism evidence="5 6">
    <name type="scientific">Malassezia arunalokei</name>
    <dbReference type="NCBI Taxonomy" id="1514897"/>
    <lineage>
        <taxon>Eukaryota</taxon>
        <taxon>Fungi</taxon>
        <taxon>Dikarya</taxon>
        <taxon>Basidiomycota</taxon>
        <taxon>Ustilaginomycotina</taxon>
        <taxon>Malasseziomycetes</taxon>
        <taxon>Malasseziales</taxon>
        <taxon>Malasseziaceae</taxon>
        <taxon>Malassezia</taxon>
    </lineage>
</organism>
<gene>
    <name evidence="5" type="ORF">MARU1_000821</name>
</gene>
<feature type="domain" description="BAG" evidence="4">
    <location>
        <begin position="190"/>
        <end position="235"/>
    </location>
</feature>
<proteinExistence type="predicted"/>
<evidence type="ECO:0000259" key="3">
    <source>
        <dbReference type="PROSITE" id="PS50053"/>
    </source>
</evidence>
<keyword evidence="6" id="KW-1185">Reference proteome</keyword>
<dbReference type="SMART" id="SM00213">
    <property type="entry name" value="UBQ"/>
    <property type="match status" value="1"/>
</dbReference>
<feature type="domain" description="Ubiquitin-like" evidence="3">
    <location>
        <begin position="44"/>
        <end position="99"/>
    </location>
</feature>
<evidence type="ECO:0000313" key="5">
    <source>
        <dbReference type="EMBL" id="WFD14815.1"/>
    </source>
</evidence>
<dbReference type="InterPro" id="IPR036533">
    <property type="entry name" value="BAG_dom_sf"/>
</dbReference>
<dbReference type="Gene3D" id="3.10.20.90">
    <property type="entry name" value="Phosphatidylinositol 3-kinase Catalytic Subunit, Chain A, domain 1"/>
    <property type="match status" value="1"/>
</dbReference>
<dbReference type="InterPro" id="IPR000626">
    <property type="entry name" value="Ubiquitin-like_dom"/>
</dbReference>
<dbReference type="InterPro" id="IPR029071">
    <property type="entry name" value="Ubiquitin-like_domsf"/>
</dbReference>
<dbReference type="Pfam" id="PF00240">
    <property type="entry name" value="ubiquitin"/>
    <property type="match status" value="1"/>
</dbReference>
<evidence type="ECO:0000259" key="4">
    <source>
        <dbReference type="PROSITE" id="PS51035"/>
    </source>
</evidence>
<dbReference type="EMBL" id="CP119917">
    <property type="protein sequence ID" value="WFD14815.1"/>
    <property type="molecule type" value="Genomic_DNA"/>
</dbReference>
<dbReference type="GO" id="GO:0016020">
    <property type="term" value="C:membrane"/>
    <property type="evidence" value="ECO:0007669"/>
    <property type="project" value="TreeGrafter"/>
</dbReference>
<dbReference type="PROSITE" id="PS50053">
    <property type="entry name" value="UBIQUITIN_2"/>
    <property type="match status" value="1"/>
</dbReference>
<dbReference type="Proteomes" id="UP001217582">
    <property type="component" value="Chromosome 2"/>
</dbReference>
<evidence type="ECO:0008006" key="7">
    <source>
        <dbReference type="Google" id="ProtNLM"/>
    </source>
</evidence>
<dbReference type="CDD" id="cd17039">
    <property type="entry name" value="Ubl_ubiquitin_like"/>
    <property type="match status" value="1"/>
</dbReference>
<accession>A0AAJ6CKX0</accession>
<dbReference type="InterPro" id="IPR003103">
    <property type="entry name" value="BAG_domain"/>
</dbReference>
<feature type="compositionally biased region" description="Basic and acidic residues" evidence="2">
    <location>
        <begin position="105"/>
        <end position="115"/>
    </location>
</feature>
<evidence type="ECO:0000313" key="6">
    <source>
        <dbReference type="Proteomes" id="UP001217582"/>
    </source>
</evidence>
<evidence type="ECO:0000256" key="1">
    <source>
        <dbReference type="ARBA" id="ARBA00023186"/>
    </source>
</evidence>
<dbReference type="SUPFAM" id="SSF63491">
    <property type="entry name" value="BAG domain"/>
    <property type="match status" value="1"/>
</dbReference>
<keyword evidence="1" id="KW-0143">Chaperone</keyword>
<dbReference type="GO" id="GO:0005829">
    <property type="term" value="C:cytosol"/>
    <property type="evidence" value="ECO:0007669"/>
    <property type="project" value="TreeGrafter"/>
</dbReference>
<dbReference type="Pfam" id="PF02179">
    <property type="entry name" value="BAG"/>
    <property type="match status" value="1"/>
</dbReference>
<reference evidence="5 6" key="1">
    <citation type="submission" date="2023-03" db="EMBL/GenBank/DDBJ databases">
        <title>Mating type loci evolution in Malassezia.</title>
        <authorList>
            <person name="Coelho M.A."/>
        </authorList>
    </citation>
    <scope>NUCLEOTIDE SEQUENCE [LARGE SCALE GENOMIC DNA]</scope>
    <source>
        <strain evidence="5 6">CBS 13387</strain>
    </source>
</reference>
<dbReference type="GO" id="GO:0051087">
    <property type="term" value="F:protein-folding chaperone binding"/>
    <property type="evidence" value="ECO:0007669"/>
    <property type="project" value="InterPro"/>
</dbReference>
<dbReference type="PROSITE" id="PS51035">
    <property type="entry name" value="BAG"/>
    <property type="match status" value="1"/>
</dbReference>
<dbReference type="AlphaFoldDB" id="A0AAJ6CKX0"/>
<name>A0AAJ6CKX0_9BASI</name>
<dbReference type="GO" id="GO:0000774">
    <property type="term" value="F:adenyl-nucleotide exchange factor activity"/>
    <property type="evidence" value="ECO:0007669"/>
    <property type="project" value="TreeGrafter"/>
</dbReference>
<evidence type="ECO:0000256" key="2">
    <source>
        <dbReference type="SAM" id="MobiDB-lite"/>
    </source>
</evidence>
<dbReference type="PANTHER" id="PTHR12329:SF16">
    <property type="entry name" value="BAG FAMILY MOLECULAR CHAPERONE REGULATOR 1"/>
    <property type="match status" value="1"/>
</dbReference>
<dbReference type="SUPFAM" id="SSF54236">
    <property type="entry name" value="Ubiquitin-like"/>
    <property type="match status" value="1"/>
</dbReference>
<dbReference type="InterPro" id="IPR039773">
    <property type="entry name" value="BAG_chaperone_regulator"/>
</dbReference>